<dbReference type="Proteomes" id="UP000253314">
    <property type="component" value="Unassembled WGS sequence"/>
</dbReference>
<accession>A0A366Y3S0</accession>
<protein>
    <submittedName>
        <fullName evidence="1">CamS family sex pheromone protein</fullName>
    </submittedName>
</protein>
<dbReference type="AlphaFoldDB" id="A0A366Y3S0"/>
<evidence type="ECO:0000313" key="2">
    <source>
        <dbReference type="Proteomes" id="UP000253314"/>
    </source>
</evidence>
<keyword evidence="2" id="KW-1185">Reference proteome</keyword>
<organism evidence="1 2">
    <name type="scientific">Bacillus taeanensis</name>
    <dbReference type="NCBI Taxonomy" id="273032"/>
    <lineage>
        <taxon>Bacteria</taxon>
        <taxon>Bacillati</taxon>
        <taxon>Bacillota</taxon>
        <taxon>Bacilli</taxon>
        <taxon>Bacillales</taxon>
        <taxon>Bacillaceae</taxon>
        <taxon>Bacillus</taxon>
    </lineage>
</organism>
<dbReference type="InterPro" id="IPR011426">
    <property type="entry name" value="CamS"/>
</dbReference>
<dbReference type="EMBL" id="QOCW01000003">
    <property type="protein sequence ID" value="RBW70831.1"/>
    <property type="molecule type" value="Genomic_DNA"/>
</dbReference>
<dbReference type="CDD" id="cd13440">
    <property type="entry name" value="CamS_repeat_2"/>
    <property type="match status" value="1"/>
</dbReference>
<reference evidence="1 2" key="1">
    <citation type="submission" date="2018-07" db="EMBL/GenBank/DDBJ databases">
        <title>Lottiidibacillus patelloidae gen. nov., sp. nov., isolated from the intestinal tract of a marine limpet and the reclassification of B. taeanensis BH030017T, B. algicola KMM 3737T and B. hwajinpoensis SW-72T as genus Lottiidibacillus.</title>
        <authorList>
            <person name="Liu R."/>
            <person name="Huang Z."/>
        </authorList>
    </citation>
    <scope>NUCLEOTIDE SEQUENCE [LARGE SCALE GENOMIC DNA]</scope>
    <source>
        <strain evidence="1 2">BH030017</strain>
    </source>
</reference>
<dbReference type="Pfam" id="PF07537">
    <property type="entry name" value="CamS"/>
    <property type="match status" value="1"/>
</dbReference>
<dbReference type="CDD" id="cd13441">
    <property type="entry name" value="CamS_repeat_1"/>
    <property type="match status" value="1"/>
</dbReference>
<dbReference type="PROSITE" id="PS51257">
    <property type="entry name" value="PROKAR_LIPOPROTEIN"/>
    <property type="match status" value="1"/>
</dbReference>
<evidence type="ECO:0000313" key="1">
    <source>
        <dbReference type="EMBL" id="RBW70831.1"/>
    </source>
</evidence>
<gene>
    <name evidence="1" type="ORF">DS031_04995</name>
</gene>
<comment type="caution">
    <text evidence="1">The sequence shown here is derived from an EMBL/GenBank/DDBJ whole genome shotgun (WGS) entry which is preliminary data.</text>
</comment>
<sequence>MEWMRKKVVYMLKRLGITALTSMVLLSGCLSNKDNEETVVKEEESKQKVIISREINTSERFYRSVLPFEPSAARGLIEAGVDNRLDIDELETGLMRIAQETFDPDNYFLKEGQFLTKEEVQSWIDRSSPKNQEGLNQAISGDFDSLSADQKLTAEENNPKYLSYVLEHNYLVQKEEGKVQLGGIVIALSMNNSYYYRVEDDQGRFLFGDTKLDKQKIEEEAKKMGQEVANRLRKKEELRDVPIVIALYQEAERESIIPGYFFASTVVNKGQSTIKGWDEINEQYYFFPSNQALEDHRDDAEKFNNFKARVEEFFPNYVGVIGKGFYKKGELQSLTIDIPMQFYGKAEVVAFTQYVTDLIDKNFFQKGASIEVNITSMNQQESLIVKDPDKEEPYVHIYH</sequence>
<name>A0A366Y3S0_9BACI</name>
<dbReference type="PIRSF" id="PIRSF012509">
    <property type="entry name" value="CamS"/>
    <property type="match status" value="1"/>
</dbReference>
<proteinExistence type="predicted"/>
<dbReference type="Gene3D" id="3.10.570.10">
    <property type="entry name" value="sex pheromone staph- cam373 precursor domain"/>
    <property type="match status" value="1"/>
</dbReference>